<dbReference type="Proteomes" id="UP001231166">
    <property type="component" value="Plasmid pRho-VOC14-L"/>
</dbReference>
<evidence type="ECO:0000313" key="2">
    <source>
        <dbReference type="EMBL" id="WLF51798.1"/>
    </source>
</evidence>
<evidence type="ECO:0000313" key="4">
    <source>
        <dbReference type="Proteomes" id="UP001066327"/>
    </source>
</evidence>
<dbReference type="InterPro" id="IPR013078">
    <property type="entry name" value="His_Pase_superF_clade-1"/>
</dbReference>
<dbReference type="SUPFAM" id="SSF53254">
    <property type="entry name" value="Phosphoglycerate mutase-like"/>
    <property type="match status" value="1"/>
</dbReference>
<dbReference type="GO" id="GO:0005737">
    <property type="term" value="C:cytoplasm"/>
    <property type="evidence" value="ECO:0007669"/>
    <property type="project" value="TreeGrafter"/>
</dbReference>
<geneLocation type="plasmid" evidence="2 5">
    <name>pRho-VOC14-L</name>
</geneLocation>
<dbReference type="InterPro" id="IPR029033">
    <property type="entry name" value="His_PPase_superfam"/>
</dbReference>
<dbReference type="Gene3D" id="3.40.50.1240">
    <property type="entry name" value="Phosphoglycerate mutase-like"/>
    <property type="match status" value="2"/>
</dbReference>
<reference evidence="2" key="2">
    <citation type="submission" date="2023-07" db="EMBL/GenBank/DDBJ databases">
        <title>Genomic analysis of Rhodococcus opacus VOC-14 with glycol ethers degradation activity.</title>
        <authorList>
            <person name="Narkevich D.A."/>
            <person name="Hlushen A.M."/>
            <person name="Akhremchuk A.E."/>
            <person name="Sikolenko M.A."/>
            <person name="Valentovich L.N."/>
        </authorList>
    </citation>
    <scope>NUCLEOTIDE SEQUENCE</scope>
    <source>
        <strain evidence="2">VOC-14</strain>
        <plasmid evidence="2">pRho-VOC14-L</plasmid>
    </source>
</reference>
<organism evidence="2 5">
    <name type="scientific">Rhodococcus opacus</name>
    <name type="common">Nocardia opaca</name>
    <dbReference type="NCBI Taxonomy" id="37919"/>
    <lineage>
        <taxon>Bacteria</taxon>
        <taxon>Bacillati</taxon>
        <taxon>Actinomycetota</taxon>
        <taxon>Actinomycetes</taxon>
        <taxon>Mycobacteriales</taxon>
        <taxon>Nocardiaceae</taxon>
        <taxon>Rhodococcus</taxon>
    </lineage>
</organism>
<evidence type="ECO:0000313" key="1">
    <source>
        <dbReference type="EMBL" id="MCZ4588758.1"/>
    </source>
</evidence>
<dbReference type="EMBL" id="JAPWIS010000025">
    <property type="protein sequence ID" value="MCZ4588758.1"/>
    <property type="molecule type" value="Genomic_DNA"/>
</dbReference>
<dbReference type="EC" id="3.1.3.-" evidence="2"/>
<keyword evidence="2" id="KW-0378">Hydrolase</keyword>
<proteinExistence type="predicted"/>
<dbReference type="AlphaFoldDB" id="A0AAX3YSP5"/>
<dbReference type="InterPro" id="IPR050275">
    <property type="entry name" value="PGM_Phosphatase"/>
</dbReference>
<dbReference type="PANTHER" id="PTHR48100">
    <property type="entry name" value="BROAD-SPECIFICITY PHOSPHATASE YOR283W-RELATED"/>
    <property type="match status" value="1"/>
</dbReference>
<keyword evidence="2" id="KW-0614">Plasmid</keyword>
<evidence type="ECO:0000313" key="5">
    <source>
        <dbReference type="Proteomes" id="UP001231166"/>
    </source>
</evidence>
<dbReference type="Proteomes" id="UP001066327">
    <property type="component" value="Unassembled WGS sequence"/>
</dbReference>
<gene>
    <name evidence="1" type="ORF">O4328_34790</name>
    <name evidence="2" type="ORF">Q5707_40705</name>
    <name evidence="3" type="ORF">Q5707_44290</name>
</gene>
<dbReference type="PANTHER" id="PTHR48100:SF1">
    <property type="entry name" value="HISTIDINE PHOSPHATASE FAMILY PROTEIN-RELATED"/>
    <property type="match status" value="1"/>
</dbReference>
<dbReference type="EMBL" id="CP130956">
    <property type="protein sequence ID" value="WLF51798.1"/>
    <property type="molecule type" value="Genomic_DNA"/>
</dbReference>
<accession>A0AAX3YSP5</accession>
<dbReference type="RefSeq" id="WP_206016541.1">
    <property type="nucleotide sequence ID" value="NZ_CP130956.1"/>
</dbReference>
<dbReference type="CDD" id="cd07067">
    <property type="entry name" value="HP_PGM_like"/>
    <property type="match status" value="1"/>
</dbReference>
<dbReference type="EMBL" id="CP130956">
    <property type="protein sequence ID" value="WLF52405.1"/>
    <property type="molecule type" value="Genomic_DNA"/>
</dbReference>
<reference evidence="1" key="1">
    <citation type="submission" date="2022-12" db="EMBL/GenBank/DDBJ databases">
        <authorList>
            <person name="Krivoruchko A.V."/>
            <person name="Elkin A."/>
        </authorList>
    </citation>
    <scope>NUCLEOTIDE SEQUENCE</scope>
    <source>
        <strain evidence="1">IEGM 249</strain>
    </source>
</reference>
<sequence>MQPPAPTPERTLEYDTNILHAARSQLREELLIDKPWTEVILVRHAQQSFLDADLAAGGAAGPPLSALGERQAHLAARRLAAQSVSAVYASHLTRAAATAQAIVREAQAPLTVATRADLREVEMHGDVTEDSAAVRTRLTEALTTIAADHPDQTVVAVSHGGAISAFIASLLGVEPSMFFFAAHASITRVRHHGGRWVVQSLNETGHLPAGDLVSH</sequence>
<evidence type="ECO:0000313" key="3">
    <source>
        <dbReference type="EMBL" id="WLF52405.1"/>
    </source>
</evidence>
<dbReference type="GO" id="GO:0016791">
    <property type="term" value="F:phosphatase activity"/>
    <property type="evidence" value="ECO:0007669"/>
    <property type="project" value="TreeGrafter"/>
</dbReference>
<dbReference type="SMART" id="SM00855">
    <property type="entry name" value="PGAM"/>
    <property type="match status" value="1"/>
</dbReference>
<name>A0AAX3YSP5_RHOOP</name>
<dbReference type="Pfam" id="PF00300">
    <property type="entry name" value="His_Phos_1"/>
    <property type="match status" value="2"/>
</dbReference>
<protein>
    <submittedName>
        <fullName evidence="2">Histidine phosphatase family protein</fullName>
        <ecNumber evidence="2">3.1.3.-</ecNumber>
    </submittedName>
</protein>
<keyword evidence="4" id="KW-1185">Reference proteome</keyword>